<protein>
    <submittedName>
        <fullName evidence="2">ASCH domain</fullName>
    </submittedName>
</protein>
<feature type="domain" description="ASCH" evidence="1">
    <location>
        <begin position="6"/>
        <end position="87"/>
    </location>
</feature>
<dbReference type="SUPFAM" id="SSF88697">
    <property type="entry name" value="PUA domain-like"/>
    <property type="match status" value="1"/>
</dbReference>
<dbReference type="Proteomes" id="UP000095606">
    <property type="component" value="Unassembled WGS sequence"/>
</dbReference>
<evidence type="ECO:0000313" key="3">
    <source>
        <dbReference type="Proteomes" id="UP000095606"/>
    </source>
</evidence>
<reference evidence="2 3" key="1">
    <citation type="submission" date="2015-09" db="EMBL/GenBank/DDBJ databases">
        <authorList>
            <consortium name="Pathogen Informatics"/>
        </authorList>
    </citation>
    <scope>NUCLEOTIDE SEQUENCE [LARGE SCALE GENOMIC DNA]</scope>
    <source>
        <strain evidence="2 3">2789STDY5834846</strain>
    </source>
</reference>
<dbReference type="GeneID" id="69590355"/>
<dbReference type="PATRIC" id="fig|818.29.peg.4692"/>
<accession>A0A174GJ46</accession>
<organism evidence="2 3">
    <name type="scientific">Bacteroides faecis</name>
    <dbReference type="NCBI Taxonomy" id="674529"/>
    <lineage>
        <taxon>Bacteria</taxon>
        <taxon>Pseudomonadati</taxon>
        <taxon>Bacteroidota</taxon>
        <taxon>Bacteroidia</taxon>
        <taxon>Bacteroidales</taxon>
        <taxon>Bacteroidaceae</taxon>
        <taxon>Bacteroides</taxon>
    </lineage>
</organism>
<evidence type="ECO:0000259" key="1">
    <source>
        <dbReference type="Pfam" id="PF04266"/>
    </source>
</evidence>
<dbReference type="CDD" id="cd06554">
    <property type="entry name" value="ASCH_ASC-1_like"/>
    <property type="match status" value="1"/>
</dbReference>
<proteinExistence type="predicted"/>
<dbReference type="Pfam" id="PF04266">
    <property type="entry name" value="ASCH"/>
    <property type="match status" value="1"/>
</dbReference>
<dbReference type="InterPro" id="IPR007374">
    <property type="entry name" value="ASCH_domain"/>
</dbReference>
<gene>
    <name evidence="2" type="ORF">ERS852461_00688</name>
</gene>
<evidence type="ECO:0000313" key="2">
    <source>
        <dbReference type="EMBL" id="CUO61000.1"/>
    </source>
</evidence>
<sequence length="135" mass="15406">MKIKVLTVKQPWASLIVHGIKDIENRTWRTNFRGRVLIHSSGSYGKKFKVNLTDEQAKEAFTTIAKECMFGCLPFGSIIGSVEIVDCVLNHPSVWAEKGVYHWVLANPILFEKPIVDVKGKLGLWNYEWEETICL</sequence>
<dbReference type="InterPro" id="IPR015947">
    <property type="entry name" value="PUA-like_sf"/>
</dbReference>
<name>A0A174GJ46_9BACE</name>
<dbReference type="Gene3D" id="2.30.130.30">
    <property type="entry name" value="Hypothetical protein"/>
    <property type="match status" value="1"/>
</dbReference>
<dbReference type="AlphaFoldDB" id="A0A174GJ46"/>
<dbReference type="EMBL" id="CZAE01000002">
    <property type="protein sequence ID" value="CUO61000.1"/>
    <property type="molecule type" value="Genomic_DNA"/>
</dbReference>
<dbReference type="RefSeq" id="WP_070101298.1">
    <property type="nucleotide sequence ID" value="NZ_CP081916.1"/>
</dbReference>